<evidence type="ECO:0000259" key="6">
    <source>
        <dbReference type="Pfam" id="PF02441"/>
    </source>
</evidence>
<keyword evidence="8" id="KW-1185">Reference proteome</keyword>
<organism evidence="7 8">
    <name type="scientific">Paraburkholderia edwinii</name>
    <dbReference type="NCBI Taxonomy" id="2861782"/>
    <lineage>
        <taxon>Bacteria</taxon>
        <taxon>Pseudomonadati</taxon>
        <taxon>Pseudomonadota</taxon>
        <taxon>Betaproteobacteria</taxon>
        <taxon>Burkholderiales</taxon>
        <taxon>Burkholderiaceae</taxon>
        <taxon>Paraburkholderia</taxon>
    </lineage>
</organism>
<reference evidence="7 8" key="1">
    <citation type="submission" date="2021-07" db="EMBL/GenBank/DDBJ databases">
        <title>Paraburkholderia edwinii protects Aspergillus sp. from phenazines by acting as a toxin sponge.</title>
        <authorList>
            <person name="Dahlstrom K.M."/>
            <person name="Newman D.K."/>
        </authorList>
    </citation>
    <scope>NUCLEOTIDE SEQUENCE [LARGE SCALE GENOMIC DNA]</scope>
    <source>
        <strain evidence="7 8">Pe01</strain>
    </source>
</reference>
<dbReference type="PANTHER" id="PTHR43374">
    <property type="entry name" value="FLAVIN PRENYLTRANSFERASE"/>
    <property type="match status" value="1"/>
</dbReference>
<comment type="caution">
    <text evidence="5">Lacks conserved residue(s) required for the propagation of feature annotation.</text>
</comment>
<evidence type="ECO:0000256" key="5">
    <source>
        <dbReference type="HAMAP-Rule" id="MF_01984"/>
    </source>
</evidence>
<accession>A0ABX8UXN5</accession>
<dbReference type="NCBIfam" id="TIGR00421">
    <property type="entry name" value="ubiX_pad"/>
    <property type="match status" value="1"/>
</dbReference>
<dbReference type="EC" id="2.5.1.129" evidence="5"/>
<sequence length="196" mass="21042">MNTAPLGSRRRIVVGISGASGAVYGVRLLQLLRELDVETHLVVSRSAQVTLSQEMGLQLADVKALANVHYPNADIGAAISSGSFRVDGMIVAPCSIKTLSEIATGCTSSLLSRAADVMVKERRRLVLMVRETPLHAGHIRSLAAVTEAGAIVYPPVPAFYARPASIEEMIDHTLGRVLDLFDVDARTVRRWQGAIS</sequence>
<gene>
    <name evidence="5" type="primary">ubiX</name>
    <name evidence="7" type="ORF">KZJ38_24820</name>
</gene>
<comment type="similarity">
    <text evidence="5">Belongs to the UbiX/PAD1 family.</text>
</comment>
<feature type="binding site" evidence="5">
    <location>
        <position position="160"/>
    </location>
    <ligand>
        <name>dimethylallyl phosphate</name>
        <dbReference type="ChEBI" id="CHEBI:88052"/>
    </ligand>
</feature>
<feature type="domain" description="Flavoprotein" evidence="6">
    <location>
        <begin position="11"/>
        <end position="180"/>
    </location>
</feature>
<proteinExistence type="inferred from homology"/>
<dbReference type="Gene3D" id="3.40.50.1950">
    <property type="entry name" value="Flavin prenyltransferase-like"/>
    <property type="match status" value="1"/>
</dbReference>
<feature type="binding site" evidence="5">
    <location>
        <position position="176"/>
    </location>
    <ligand>
        <name>dimethylallyl phosphate</name>
        <dbReference type="ChEBI" id="CHEBI:88052"/>
    </ligand>
</feature>
<evidence type="ECO:0000256" key="3">
    <source>
        <dbReference type="ARBA" id="ARBA00022643"/>
    </source>
</evidence>
<dbReference type="NCBIfam" id="NF004685">
    <property type="entry name" value="PRK06029.1"/>
    <property type="match status" value="1"/>
</dbReference>
<keyword evidence="1 5" id="KW-0637">Prenyltransferase</keyword>
<dbReference type="InterPro" id="IPR003382">
    <property type="entry name" value="Flavoprotein"/>
</dbReference>
<keyword evidence="2 5" id="KW-0285">Flavoprotein</keyword>
<dbReference type="PANTHER" id="PTHR43374:SF1">
    <property type="entry name" value="FLAVIN PRENYLTRANSFERASE PAD1, MITOCHONDRIAL"/>
    <property type="match status" value="1"/>
</dbReference>
<dbReference type="EMBL" id="CP080096">
    <property type="protein sequence ID" value="QYD73754.1"/>
    <property type="molecule type" value="Genomic_DNA"/>
</dbReference>
<dbReference type="HAMAP" id="MF_01984">
    <property type="entry name" value="ubiX_pad"/>
    <property type="match status" value="1"/>
</dbReference>
<evidence type="ECO:0000313" key="8">
    <source>
        <dbReference type="Proteomes" id="UP000826462"/>
    </source>
</evidence>
<evidence type="ECO:0000256" key="4">
    <source>
        <dbReference type="ARBA" id="ARBA00022679"/>
    </source>
</evidence>
<protein>
    <recommendedName>
        <fullName evidence="5">Flavin prenyltransferase UbiX</fullName>
        <ecNumber evidence="5">2.5.1.129</ecNumber>
    </recommendedName>
</protein>
<feature type="binding site" evidence="5">
    <location>
        <position position="44"/>
    </location>
    <ligand>
        <name>FMN</name>
        <dbReference type="ChEBI" id="CHEBI:58210"/>
    </ligand>
</feature>
<dbReference type="InterPro" id="IPR004507">
    <property type="entry name" value="UbiX-like"/>
</dbReference>
<comment type="function">
    <text evidence="5">Flavin prenyltransferase that catalyzes the synthesis of the prenylated FMN cofactor (prenyl-FMN) for 4-hydroxy-3-polyprenylbenzoic acid decarboxylase UbiD. The prenyltransferase is metal-independent and links a dimethylallyl moiety from dimethylallyl monophosphate (DMAP) to the flavin N5 and C6 atoms of FMN.</text>
</comment>
<dbReference type="Proteomes" id="UP000826462">
    <property type="component" value="Chromosome 2"/>
</dbReference>
<dbReference type="Pfam" id="PF02441">
    <property type="entry name" value="Flavoprotein"/>
    <property type="match status" value="1"/>
</dbReference>
<comment type="catalytic activity">
    <reaction evidence="5">
        <text>dimethylallyl phosphate + FMNH2 = prenylated FMNH2 + phosphate</text>
        <dbReference type="Rhea" id="RHEA:37743"/>
        <dbReference type="ChEBI" id="CHEBI:43474"/>
        <dbReference type="ChEBI" id="CHEBI:57618"/>
        <dbReference type="ChEBI" id="CHEBI:87467"/>
        <dbReference type="ChEBI" id="CHEBI:88052"/>
        <dbReference type="EC" id="2.5.1.129"/>
    </reaction>
</comment>
<name>A0ABX8UXN5_9BURK</name>
<evidence type="ECO:0000256" key="2">
    <source>
        <dbReference type="ARBA" id="ARBA00022630"/>
    </source>
</evidence>
<keyword evidence="3 5" id="KW-0288">FMN</keyword>
<evidence type="ECO:0000313" key="7">
    <source>
        <dbReference type="EMBL" id="QYD73754.1"/>
    </source>
</evidence>
<evidence type="ECO:0000256" key="1">
    <source>
        <dbReference type="ARBA" id="ARBA00022602"/>
    </source>
</evidence>
<keyword evidence="4 5" id="KW-0808">Transferase</keyword>
<dbReference type="InterPro" id="IPR036551">
    <property type="entry name" value="Flavin_trans-like"/>
</dbReference>
<feature type="binding site" evidence="5">
    <location>
        <position position="130"/>
    </location>
    <ligand>
        <name>FMN</name>
        <dbReference type="ChEBI" id="CHEBI:58210"/>
    </ligand>
</feature>
<feature type="binding site" evidence="5">
    <location>
        <begin position="18"/>
        <end position="20"/>
    </location>
    <ligand>
        <name>FMN</name>
        <dbReference type="ChEBI" id="CHEBI:58210"/>
    </ligand>
</feature>
<feature type="binding site" evidence="5">
    <location>
        <begin position="95"/>
        <end position="98"/>
    </location>
    <ligand>
        <name>FMN</name>
        <dbReference type="ChEBI" id="CHEBI:58210"/>
    </ligand>
</feature>
<dbReference type="SUPFAM" id="SSF52507">
    <property type="entry name" value="Homo-oligomeric flavin-containing Cys decarboxylases, HFCD"/>
    <property type="match status" value="1"/>
</dbReference>